<dbReference type="Proteomes" id="UP001143480">
    <property type="component" value="Unassembled WGS sequence"/>
</dbReference>
<dbReference type="Pfam" id="PF12680">
    <property type="entry name" value="SnoaL_2"/>
    <property type="match status" value="1"/>
</dbReference>
<evidence type="ECO:0000313" key="3">
    <source>
        <dbReference type="Proteomes" id="UP001143480"/>
    </source>
</evidence>
<keyword evidence="3" id="KW-1185">Reference proteome</keyword>
<reference evidence="2" key="2">
    <citation type="submission" date="2023-01" db="EMBL/GenBank/DDBJ databases">
        <authorList>
            <person name="Sun Q."/>
            <person name="Evtushenko L."/>
        </authorList>
    </citation>
    <scope>NUCLEOTIDE SEQUENCE</scope>
    <source>
        <strain evidence="2">VKM Ac-1321</strain>
    </source>
</reference>
<gene>
    <name evidence="2" type="ORF">GCM10017581_039640</name>
</gene>
<accession>A0A9W6KHL7</accession>
<dbReference type="InterPro" id="IPR032710">
    <property type="entry name" value="NTF2-like_dom_sf"/>
</dbReference>
<sequence length="126" mass="13443">MTEQMGAALRIALAYHEAWTGKDLDRAMSYVAGDVVCDAPAGRIEGAAAYREFMAPFVQMLLGATVIAAFGDERTAVVVYDTATVAVASGPAAESVTVEDGKITYSRFIFDRVPFQQARERASGSV</sequence>
<dbReference type="RefSeq" id="WP_271189306.1">
    <property type="nucleotide sequence ID" value="NZ_BSFP01000022.1"/>
</dbReference>
<feature type="domain" description="SnoaL-like" evidence="1">
    <location>
        <begin position="14"/>
        <end position="105"/>
    </location>
</feature>
<name>A0A9W6KHL7_9ACTN</name>
<proteinExistence type="predicted"/>
<dbReference type="InterPro" id="IPR037401">
    <property type="entry name" value="SnoaL-like"/>
</dbReference>
<reference evidence="2" key="1">
    <citation type="journal article" date="2014" name="Int. J. Syst. Evol. Microbiol.">
        <title>Complete genome sequence of Corynebacterium casei LMG S-19264T (=DSM 44701T), isolated from a smear-ripened cheese.</title>
        <authorList>
            <consortium name="US DOE Joint Genome Institute (JGI-PGF)"/>
            <person name="Walter F."/>
            <person name="Albersmeier A."/>
            <person name="Kalinowski J."/>
            <person name="Ruckert C."/>
        </authorList>
    </citation>
    <scope>NUCLEOTIDE SEQUENCE</scope>
    <source>
        <strain evidence="2">VKM Ac-1321</strain>
    </source>
</reference>
<dbReference type="EMBL" id="BSFP01000022">
    <property type="protein sequence ID" value="GLL02222.1"/>
    <property type="molecule type" value="Genomic_DNA"/>
</dbReference>
<dbReference type="AlphaFoldDB" id="A0A9W6KHL7"/>
<protein>
    <recommendedName>
        <fullName evidence="1">SnoaL-like domain-containing protein</fullName>
    </recommendedName>
</protein>
<dbReference type="Gene3D" id="3.10.450.50">
    <property type="match status" value="1"/>
</dbReference>
<evidence type="ECO:0000313" key="2">
    <source>
        <dbReference type="EMBL" id="GLL02222.1"/>
    </source>
</evidence>
<organism evidence="2 3">
    <name type="scientific">Dactylosporangium matsuzakiense</name>
    <dbReference type="NCBI Taxonomy" id="53360"/>
    <lineage>
        <taxon>Bacteria</taxon>
        <taxon>Bacillati</taxon>
        <taxon>Actinomycetota</taxon>
        <taxon>Actinomycetes</taxon>
        <taxon>Micromonosporales</taxon>
        <taxon>Micromonosporaceae</taxon>
        <taxon>Dactylosporangium</taxon>
    </lineage>
</organism>
<comment type="caution">
    <text evidence="2">The sequence shown here is derived from an EMBL/GenBank/DDBJ whole genome shotgun (WGS) entry which is preliminary data.</text>
</comment>
<dbReference type="SUPFAM" id="SSF54427">
    <property type="entry name" value="NTF2-like"/>
    <property type="match status" value="1"/>
</dbReference>
<evidence type="ECO:0000259" key="1">
    <source>
        <dbReference type="Pfam" id="PF12680"/>
    </source>
</evidence>